<comment type="caution">
    <text evidence="2">The sequence shown here is derived from an EMBL/GenBank/DDBJ whole genome shotgun (WGS) entry which is preliminary data.</text>
</comment>
<evidence type="ECO:0000313" key="2">
    <source>
        <dbReference type="EMBL" id="MBB5628870.1"/>
    </source>
</evidence>
<organism evidence="2 3">
    <name type="scientific">Sphaerisporangium krabiense</name>
    <dbReference type="NCBI Taxonomy" id="763782"/>
    <lineage>
        <taxon>Bacteria</taxon>
        <taxon>Bacillati</taxon>
        <taxon>Actinomycetota</taxon>
        <taxon>Actinomycetes</taxon>
        <taxon>Streptosporangiales</taxon>
        <taxon>Streptosporangiaceae</taxon>
        <taxon>Sphaerisporangium</taxon>
    </lineage>
</organism>
<dbReference type="RefSeq" id="WP_184613586.1">
    <property type="nucleotide sequence ID" value="NZ_BOOS01000002.1"/>
</dbReference>
<protein>
    <submittedName>
        <fullName evidence="2">Uncharacterized protein</fullName>
    </submittedName>
</protein>
<dbReference type="EMBL" id="JACHBR010000001">
    <property type="protein sequence ID" value="MBB5628870.1"/>
    <property type="molecule type" value="Genomic_DNA"/>
</dbReference>
<dbReference type="AlphaFoldDB" id="A0A7W9DSY7"/>
<feature type="region of interest" description="Disordered" evidence="1">
    <location>
        <begin position="266"/>
        <end position="289"/>
    </location>
</feature>
<keyword evidence="3" id="KW-1185">Reference proteome</keyword>
<name>A0A7W9DSY7_9ACTN</name>
<sequence>MNIYLRTRGELRHLDYDFLGVAPPRAWWRDYNDVNAAERPSVLAAGDAGGWRLYLGGIPSKRVDTVNTLIVYSVVIEGDGDTSAEDRALAGRLVAAWAAAIAGDITAEPLTDALDAAFPREDVETWLAAKGEEARAAWPQVTARVREVVQALPEPPATEPRAASEGEAEQPGERVSGARTGDASGLPEFPARWIAGVRRPDGRARYLERVTAILGGEPGEAHILNMIAKGADVATLPSPRLAVLIEGSAIGDPATAAGPVPPLTAREEREAGDPKARQAPAEVRGGRPGPVAERAVKVAAALIAAGLLAWVIYRVLRTGTVSDE</sequence>
<proteinExistence type="predicted"/>
<reference evidence="2 3" key="1">
    <citation type="submission" date="2020-08" db="EMBL/GenBank/DDBJ databases">
        <title>Sequencing the genomes of 1000 actinobacteria strains.</title>
        <authorList>
            <person name="Klenk H.-P."/>
        </authorList>
    </citation>
    <scope>NUCLEOTIDE SEQUENCE [LARGE SCALE GENOMIC DNA]</scope>
    <source>
        <strain evidence="2 3">DSM 45790</strain>
    </source>
</reference>
<accession>A0A7W9DSY7</accession>
<gene>
    <name evidence="2" type="ORF">BJ981_004569</name>
</gene>
<evidence type="ECO:0000256" key="1">
    <source>
        <dbReference type="SAM" id="MobiDB-lite"/>
    </source>
</evidence>
<feature type="compositionally biased region" description="Basic and acidic residues" evidence="1">
    <location>
        <begin position="266"/>
        <end position="276"/>
    </location>
</feature>
<evidence type="ECO:0000313" key="3">
    <source>
        <dbReference type="Proteomes" id="UP000588112"/>
    </source>
</evidence>
<dbReference type="Proteomes" id="UP000588112">
    <property type="component" value="Unassembled WGS sequence"/>
</dbReference>
<feature type="region of interest" description="Disordered" evidence="1">
    <location>
        <begin position="152"/>
        <end position="187"/>
    </location>
</feature>